<keyword evidence="1" id="KW-1133">Transmembrane helix</keyword>
<dbReference type="RefSeq" id="WP_062535127.1">
    <property type="nucleotide sequence ID" value="NZ_CP012678.1"/>
</dbReference>
<protein>
    <submittedName>
        <fullName evidence="2">Uncharacterized protein</fullName>
    </submittedName>
</protein>
<reference evidence="2 3" key="1">
    <citation type="submission" date="2015-09" db="EMBL/GenBank/DDBJ databases">
        <title>Complete genome of Psychrobacter urativorans R10.10B.</title>
        <authorList>
            <person name="See-Too W.S."/>
            <person name="Chan K.G."/>
        </authorList>
    </citation>
    <scope>NUCLEOTIDE SEQUENCE [LARGE SCALE GENOMIC DNA]</scope>
    <source>
        <strain evidence="2 3">R10.10B</strain>
    </source>
</reference>
<keyword evidence="3" id="KW-1185">Reference proteome</keyword>
<dbReference type="Proteomes" id="UP000059847">
    <property type="component" value="Chromosome"/>
</dbReference>
<sequence>MPIFSNNNARRTSFYQELQRRERQWWQARHRLITLQERQLFWFGENSVIMWLLWQFVSYIVVAIVLMLVSKLFDVHLYLWQYMAVFGVQTLIFITIFSAKGRLANKMQHNIHKADLLREQMLNEMVILASDSIFPDIHAHSPISLQHIHERYDAQLRLASLQCLLQKEIDAGRLLLSQREIEARILPPELADDELTPHAGDMIYKSLLQLQ</sequence>
<evidence type="ECO:0000256" key="1">
    <source>
        <dbReference type="SAM" id="Phobius"/>
    </source>
</evidence>
<dbReference type="AlphaFoldDB" id="A0A0M4T8D2"/>
<keyword evidence="1" id="KW-0812">Transmembrane</keyword>
<keyword evidence="1" id="KW-0472">Membrane</keyword>
<gene>
    <name evidence="2" type="ORF">AOC03_08655</name>
</gene>
<accession>A0A0M4T8D2</accession>
<dbReference type="KEGG" id="pur:AOC03_08655"/>
<evidence type="ECO:0000313" key="2">
    <source>
        <dbReference type="EMBL" id="ALF60096.1"/>
    </source>
</evidence>
<evidence type="ECO:0000313" key="3">
    <source>
        <dbReference type="Proteomes" id="UP000059847"/>
    </source>
</evidence>
<name>A0A0M4T8D2_9GAMM</name>
<proteinExistence type="predicted"/>
<feature type="transmembrane region" description="Helical" evidence="1">
    <location>
        <begin position="48"/>
        <end position="73"/>
    </location>
</feature>
<organism evidence="2 3">
    <name type="scientific">Psychrobacter urativorans</name>
    <dbReference type="NCBI Taxonomy" id="45610"/>
    <lineage>
        <taxon>Bacteria</taxon>
        <taxon>Pseudomonadati</taxon>
        <taxon>Pseudomonadota</taxon>
        <taxon>Gammaproteobacteria</taxon>
        <taxon>Moraxellales</taxon>
        <taxon>Moraxellaceae</taxon>
        <taxon>Psychrobacter</taxon>
    </lineage>
</organism>
<feature type="transmembrane region" description="Helical" evidence="1">
    <location>
        <begin position="79"/>
        <end position="99"/>
    </location>
</feature>
<dbReference type="EMBL" id="CP012678">
    <property type="protein sequence ID" value="ALF60096.1"/>
    <property type="molecule type" value="Genomic_DNA"/>
</dbReference>